<evidence type="ECO:0000313" key="4">
    <source>
        <dbReference type="EMBL" id="RZF33606.1"/>
    </source>
</evidence>
<dbReference type="SMR" id="A0A482WK39"/>
<gene>
    <name evidence="4" type="ORF">LSTR_LSTR006984</name>
</gene>
<feature type="region of interest" description="Disordered" evidence="2">
    <location>
        <begin position="49"/>
        <end position="100"/>
    </location>
</feature>
<dbReference type="InterPro" id="IPR036236">
    <property type="entry name" value="Znf_C2H2_sf"/>
</dbReference>
<keyword evidence="5" id="KW-1185">Reference proteome</keyword>
<accession>A0A482WK39</accession>
<evidence type="ECO:0000256" key="1">
    <source>
        <dbReference type="PROSITE-ProRule" id="PRU00042"/>
    </source>
</evidence>
<dbReference type="InParanoid" id="A0A482WK39"/>
<organism evidence="4 5">
    <name type="scientific">Laodelphax striatellus</name>
    <name type="common">Small brown planthopper</name>
    <name type="synonym">Delphax striatella</name>
    <dbReference type="NCBI Taxonomy" id="195883"/>
    <lineage>
        <taxon>Eukaryota</taxon>
        <taxon>Metazoa</taxon>
        <taxon>Ecdysozoa</taxon>
        <taxon>Arthropoda</taxon>
        <taxon>Hexapoda</taxon>
        <taxon>Insecta</taxon>
        <taxon>Pterygota</taxon>
        <taxon>Neoptera</taxon>
        <taxon>Paraneoptera</taxon>
        <taxon>Hemiptera</taxon>
        <taxon>Auchenorrhyncha</taxon>
        <taxon>Fulgoroidea</taxon>
        <taxon>Delphacidae</taxon>
        <taxon>Criomorphinae</taxon>
        <taxon>Laodelphax</taxon>
    </lineage>
</organism>
<feature type="compositionally biased region" description="Polar residues" evidence="2">
    <location>
        <begin position="78"/>
        <end position="91"/>
    </location>
</feature>
<sequence length="189" mass="20860">MNKTAEVVRYFSILSKASTQKALDCYCSLPPQKMSKRVRSTLTITPVTLQPNSATAVPTGDQQIPQQEAGSSASSAANQMPQPSCSSTADEQPQLQQTAATTAAELNREAPEMVLIPVTVCRPQQANPQQPRRRRFKCGLCGERFVTLRVLFEHIQTCTGTGRIAKFKCWRCGHNLKVRVEQVGLRGRE</sequence>
<evidence type="ECO:0000259" key="3">
    <source>
        <dbReference type="PROSITE" id="PS50157"/>
    </source>
</evidence>
<proteinExistence type="predicted"/>
<feature type="compositionally biased region" description="Polar residues" evidence="2">
    <location>
        <begin position="49"/>
        <end position="68"/>
    </location>
</feature>
<dbReference type="SUPFAM" id="SSF57667">
    <property type="entry name" value="beta-beta-alpha zinc fingers"/>
    <property type="match status" value="1"/>
</dbReference>
<keyword evidence="1" id="KW-0479">Metal-binding</keyword>
<keyword evidence="1" id="KW-0862">Zinc</keyword>
<evidence type="ECO:0000313" key="5">
    <source>
        <dbReference type="Proteomes" id="UP000291343"/>
    </source>
</evidence>
<dbReference type="PROSITE" id="PS50157">
    <property type="entry name" value="ZINC_FINGER_C2H2_2"/>
    <property type="match status" value="1"/>
</dbReference>
<evidence type="ECO:0000256" key="2">
    <source>
        <dbReference type="SAM" id="MobiDB-lite"/>
    </source>
</evidence>
<keyword evidence="1" id="KW-0863">Zinc-finger</keyword>
<name>A0A482WK39_LAOST</name>
<protein>
    <recommendedName>
        <fullName evidence="3">C2H2-type domain-containing protein</fullName>
    </recommendedName>
</protein>
<reference evidence="4 5" key="1">
    <citation type="journal article" date="2017" name="Gigascience">
        <title>Genome sequence of the small brown planthopper, Laodelphax striatellus.</title>
        <authorList>
            <person name="Zhu J."/>
            <person name="Jiang F."/>
            <person name="Wang X."/>
            <person name="Yang P."/>
            <person name="Bao Y."/>
            <person name="Zhao W."/>
            <person name="Wang W."/>
            <person name="Lu H."/>
            <person name="Wang Q."/>
            <person name="Cui N."/>
            <person name="Li J."/>
            <person name="Chen X."/>
            <person name="Luo L."/>
            <person name="Yu J."/>
            <person name="Kang L."/>
            <person name="Cui F."/>
        </authorList>
    </citation>
    <scope>NUCLEOTIDE SEQUENCE [LARGE SCALE GENOMIC DNA]</scope>
    <source>
        <strain evidence="4">Lst14</strain>
    </source>
</reference>
<dbReference type="AlphaFoldDB" id="A0A482WK39"/>
<comment type="caution">
    <text evidence="4">The sequence shown here is derived from an EMBL/GenBank/DDBJ whole genome shotgun (WGS) entry which is preliminary data.</text>
</comment>
<dbReference type="EMBL" id="QKKF02033617">
    <property type="protein sequence ID" value="RZF33606.1"/>
    <property type="molecule type" value="Genomic_DNA"/>
</dbReference>
<dbReference type="Proteomes" id="UP000291343">
    <property type="component" value="Unassembled WGS sequence"/>
</dbReference>
<dbReference type="Gene3D" id="3.30.160.60">
    <property type="entry name" value="Classic Zinc Finger"/>
    <property type="match status" value="1"/>
</dbReference>
<dbReference type="InterPro" id="IPR013087">
    <property type="entry name" value="Znf_C2H2_type"/>
</dbReference>
<dbReference type="GO" id="GO:0008270">
    <property type="term" value="F:zinc ion binding"/>
    <property type="evidence" value="ECO:0007669"/>
    <property type="project" value="UniProtKB-KW"/>
</dbReference>
<feature type="domain" description="C2H2-type" evidence="3">
    <location>
        <begin position="136"/>
        <end position="163"/>
    </location>
</feature>